<dbReference type="SUPFAM" id="SSF51395">
    <property type="entry name" value="FMN-linked oxidoreductases"/>
    <property type="match status" value="1"/>
</dbReference>
<gene>
    <name evidence="1" type="ORF">SDC9_101891</name>
</gene>
<proteinExistence type="predicted"/>
<dbReference type="AlphaFoldDB" id="A0A645AQC6"/>
<dbReference type="Gene3D" id="3.20.20.70">
    <property type="entry name" value="Aldolase class I"/>
    <property type="match status" value="1"/>
</dbReference>
<dbReference type="EMBL" id="VSSQ01015115">
    <property type="protein sequence ID" value="MPM55106.1"/>
    <property type="molecule type" value="Genomic_DNA"/>
</dbReference>
<dbReference type="InterPro" id="IPR013785">
    <property type="entry name" value="Aldolase_TIM"/>
</dbReference>
<evidence type="ECO:0000313" key="1">
    <source>
        <dbReference type="EMBL" id="MPM55106.1"/>
    </source>
</evidence>
<sequence length="224" mass="24078">MRENVPQVMGNLRGFMLKVPENIYKCSGINILGRRIKSFLFSTDASIIRNTNAQAVIAVYPFTPQPIITQSVMMAAEVPVLVGVGGGLTKGARVVELARHAEFQGALGVVVNAPTSNAVIYELSQVIDIPVVVTVVNESHNIQDRLNAGAKILNVSAAGKTPEIVANIRKDFPDVPIIATGGPNDDSILKTIESGANAITWTPPSNGEVFRDIMDHYRKGLEHP</sequence>
<accession>A0A645AQC6</accession>
<reference evidence="1" key="1">
    <citation type="submission" date="2019-08" db="EMBL/GenBank/DDBJ databases">
        <authorList>
            <person name="Kucharzyk K."/>
            <person name="Murdoch R.W."/>
            <person name="Higgins S."/>
            <person name="Loffler F."/>
        </authorList>
    </citation>
    <scope>NUCLEOTIDE SEQUENCE</scope>
</reference>
<protein>
    <recommendedName>
        <fullName evidence="2">Hydrolase</fullName>
    </recommendedName>
</protein>
<name>A0A645AQC6_9ZZZZ</name>
<evidence type="ECO:0008006" key="2">
    <source>
        <dbReference type="Google" id="ProtNLM"/>
    </source>
</evidence>
<organism evidence="1">
    <name type="scientific">bioreactor metagenome</name>
    <dbReference type="NCBI Taxonomy" id="1076179"/>
    <lineage>
        <taxon>unclassified sequences</taxon>
        <taxon>metagenomes</taxon>
        <taxon>ecological metagenomes</taxon>
    </lineage>
</organism>
<comment type="caution">
    <text evidence="1">The sequence shown here is derived from an EMBL/GenBank/DDBJ whole genome shotgun (WGS) entry which is preliminary data.</text>
</comment>